<gene>
    <name evidence="1" type="ORF">BCF88_1146</name>
</gene>
<dbReference type="EMBL" id="QKLP01000014">
    <property type="protein sequence ID" value="PYF42214.1"/>
    <property type="molecule type" value="Genomic_DNA"/>
</dbReference>
<keyword evidence="1" id="KW-0378">Hydrolase</keyword>
<dbReference type="SUPFAM" id="SSF52266">
    <property type="entry name" value="SGNH hydrolase"/>
    <property type="match status" value="1"/>
</dbReference>
<accession>A0A318U4B0</accession>
<dbReference type="AlphaFoldDB" id="A0A318U4B0"/>
<comment type="caution">
    <text evidence="1">The sequence shown here is derived from an EMBL/GenBank/DDBJ whole genome shotgun (WGS) entry which is preliminary data.</text>
</comment>
<dbReference type="GO" id="GO:0016787">
    <property type="term" value="F:hydrolase activity"/>
    <property type="evidence" value="ECO:0007669"/>
    <property type="project" value="UniProtKB-KW"/>
</dbReference>
<dbReference type="Gene3D" id="3.40.50.1110">
    <property type="entry name" value="SGNH hydrolase"/>
    <property type="match status" value="1"/>
</dbReference>
<organism evidence="1 2">
    <name type="scientific">Metamycoplasma alkalescens</name>
    <dbReference type="NCBI Taxonomy" id="45363"/>
    <lineage>
        <taxon>Bacteria</taxon>
        <taxon>Bacillati</taxon>
        <taxon>Mycoplasmatota</taxon>
        <taxon>Mycoplasmoidales</taxon>
        <taxon>Metamycoplasmataceae</taxon>
        <taxon>Metamycoplasma</taxon>
    </lineage>
</organism>
<name>A0A318U4B0_9BACT</name>
<evidence type="ECO:0000313" key="1">
    <source>
        <dbReference type="EMBL" id="PYF42214.1"/>
    </source>
</evidence>
<reference evidence="1 2" key="1">
    <citation type="submission" date="2018-06" db="EMBL/GenBank/DDBJ databases">
        <title>Genomic Encyclopedia of Archaeal and Bacterial Type Strains, Phase II (KMG-II): from individual species to whole genera.</title>
        <authorList>
            <person name="Goeker M."/>
        </authorList>
    </citation>
    <scope>NUCLEOTIDE SEQUENCE [LARGE SCALE GENOMIC DNA]</scope>
    <source>
        <strain evidence="1 2">ATCC 29103</strain>
    </source>
</reference>
<dbReference type="InterPro" id="IPR036514">
    <property type="entry name" value="SGNH_hydro_sf"/>
</dbReference>
<dbReference type="Proteomes" id="UP000247715">
    <property type="component" value="Unassembled WGS sequence"/>
</dbReference>
<evidence type="ECO:0000313" key="2">
    <source>
        <dbReference type="Proteomes" id="UP000247715"/>
    </source>
</evidence>
<protein>
    <submittedName>
        <fullName evidence="1">GDSL-like lipase/acylhydrolase family protein</fullName>
    </submittedName>
</protein>
<dbReference type="RefSeq" id="WP_110858461.1">
    <property type="nucleotide sequence ID" value="NZ_LS991949.1"/>
</dbReference>
<proteinExistence type="predicted"/>
<sequence>MQENNNKKIKINYVALGEAFASGYNSKLGFSTNGYLDTNNEIHGLCYPTVIANLIKNNQDFMLESFYNLAVPTNSLRFLEALYTNDKKALKKMNNIIDLIQAIDWISTNPFKNYFSNFLNDWNINNDDFSFFFKKIKEANFITITAGFFDFFNKLPFKHFRLLNKIDQQKKAEEINVIKKIIEEITIEVKNKLISLIKSIQNKNKQAKIVLTNYPQLLLHLKFAINSYVNPKQANEFNLYHFIQTNFDQSIKEAAKKVGCDFIDVNDTVYWNENKKYLFENIFAFYPTEKGYKKIGMDIYTKLFINKNAFKEDLKNIEFLNKYISSQSYWENDIDLYHSIHEVNNNHALFKQVYGKNKNESIYLLDDNEKKYQDLLNYKIRISDFLTLFLRYYNVSVSELTRRLIISRFNQAKENYQFIEKLTKFLSNEQRTKEIILILLKNQKTDNILYILEQILFKKELLENKKIDLNLIKKELFKILRDNQYLVYDVLKYFFNSQLINESRKEINEIIELFVKESLNTKLLSYLFNFNNNQKFEKIINYLLSLDSFKDFINFFVESLVNYSNVYVNLKNFDELWKHFIVKNKYNLLLLFDKILVELTNENNFSQTVDFFTQAINDLLRLELESKDYKLLKNSISNIIDIFKNNPKYWNYVVLKFLDKIKNLSLYDLIFQIKENKQKIIKWTHFIAINRYLILGFRILKNIQTIKKIIAKYKI</sequence>